<proteinExistence type="predicted"/>
<sequence length="79" mass="9233">MSSSVATPPFRWCTCRWLVAASRWAWCWGCILRSMWPPLSSFACFRGELIGVVAFNSRCFWSSLRCILAYCRWARSSLW</sequence>
<evidence type="ECO:0000313" key="1">
    <source>
        <dbReference type="EMBL" id="MBW73380.1"/>
    </source>
</evidence>
<name>A0A2M4D735_ANODA</name>
<dbReference type="EMBL" id="GGFL01009202">
    <property type="protein sequence ID" value="MBW73380.1"/>
    <property type="molecule type" value="Transcribed_RNA"/>
</dbReference>
<reference evidence="1" key="1">
    <citation type="submission" date="2018-01" db="EMBL/GenBank/DDBJ databases">
        <title>An insight into the sialome of Amazonian anophelines.</title>
        <authorList>
            <person name="Ribeiro J.M."/>
            <person name="Scarpassa V."/>
            <person name="Calvo E."/>
        </authorList>
    </citation>
    <scope>NUCLEOTIDE SEQUENCE</scope>
</reference>
<protein>
    <submittedName>
        <fullName evidence="1">Putative secreted protein</fullName>
    </submittedName>
</protein>
<accession>A0A2M4D735</accession>
<dbReference type="AlphaFoldDB" id="A0A2M4D735"/>
<organism evidence="1">
    <name type="scientific">Anopheles darlingi</name>
    <name type="common">Mosquito</name>
    <dbReference type="NCBI Taxonomy" id="43151"/>
    <lineage>
        <taxon>Eukaryota</taxon>
        <taxon>Metazoa</taxon>
        <taxon>Ecdysozoa</taxon>
        <taxon>Arthropoda</taxon>
        <taxon>Hexapoda</taxon>
        <taxon>Insecta</taxon>
        <taxon>Pterygota</taxon>
        <taxon>Neoptera</taxon>
        <taxon>Endopterygota</taxon>
        <taxon>Diptera</taxon>
        <taxon>Nematocera</taxon>
        <taxon>Culicoidea</taxon>
        <taxon>Culicidae</taxon>
        <taxon>Anophelinae</taxon>
        <taxon>Anopheles</taxon>
    </lineage>
</organism>